<evidence type="ECO:0000313" key="1">
    <source>
        <dbReference type="EMBL" id="SVA00576.1"/>
    </source>
</evidence>
<feature type="non-terminal residue" evidence="1">
    <location>
        <position position="1"/>
    </location>
</feature>
<sequence>LRPRPPQDRVSTSSTTSARPCAPILYHLLGMAAPISKP</sequence>
<feature type="non-terminal residue" evidence="1">
    <location>
        <position position="38"/>
    </location>
</feature>
<accession>A0A381S970</accession>
<protein>
    <submittedName>
        <fullName evidence="1">Uncharacterized protein</fullName>
    </submittedName>
</protein>
<name>A0A381S970_9ZZZZ</name>
<gene>
    <name evidence="1" type="ORF">METZ01_LOCUS53430</name>
</gene>
<organism evidence="1">
    <name type="scientific">marine metagenome</name>
    <dbReference type="NCBI Taxonomy" id="408172"/>
    <lineage>
        <taxon>unclassified sequences</taxon>
        <taxon>metagenomes</taxon>
        <taxon>ecological metagenomes</taxon>
    </lineage>
</organism>
<dbReference type="AlphaFoldDB" id="A0A381S970"/>
<dbReference type="EMBL" id="UINC01002817">
    <property type="protein sequence ID" value="SVA00576.1"/>
    <property type="molecule type" value="Genomic_DNA"/>
</dbReference>
<proteinExistence type="predicted"/>
<reference evidence="1" key="1">
    <citation type="submission" date="2018-05" db="EMBL/GenBank/DDBJ databases">
        <authorList>
            <person name="Lanie J.A."/>
            <person name="Ng W.-L."/>
            <person name="Kazmierczak K.M."/>
            <person name="Andrzejewski T.M."/>
            <person name="Davidsen T.M."/>
            <person name="Wayne K.J."/>
            <person name="Tettelin H."/>
            <person name="Glass J.I."/>
            <person name="Rusch D."/>
            <person name="Podicherti R."/>
            <person name="Tsui H.-C.T."/>
            <person name="Winkler M.E."/>
        </authorList>
    </citation>
    <scope>NUCLEOTIDE SEQUENCE</scope>
</reference>